<protein>
    <submittedName>
        <fullName evidence="2">Uncharacterized protein</fullName>
    </submittedName>
</protein>
<gene>
    <name evidence="2" type="ORF">chiPu_0022291</name>
</gene>
<sequence>MTGTAAGAIHRKGPLAPARRGSTRLGGRTWLGRNEDITPRLTDPPGAWQARLPHVVPRTPRGGREGCGGRGRQWSLPSTPGVRRRILPGGYNTRYKEQRATFQSNRPSQPTQSQLWHTTSGRNAPGDSPAHAGSGPSRGDPPDPNVTKWSRRVESSRQTARATPVYLFTVSHPLELSLQNSFQLSLMVLVDYRSRASI</sequence>
<dbReference type="EMBL" id="BEZZ01006894">
    <property type="protein sequence ID" value="GCC17508.1"/>
    <property type="molecule type" value="Genomic_DNA"/>
</dbReference>
<feature type="region of interest" description="Disordered" evidence="1">
    <location>
        <begin position="1"/>
        <end position="156"/>
    </location>
</feature>
<organism evidence="2 3">
    <name type="scientific">Chiloscyllium punctatum</name>
    <name type="common">Brownbanded bambooshark</name>
    <name type="synonym">Hemiscyllium punctatum</name>
    <dbReference type="NCBI Taxonomy" id="137246"/>
    <lineage>
        <taxon>Eukaryota</taxon>
        <taxon>Metazoa</taxon>
        <taxon>Chordata</taxon>
        <taxon>Craniata</taxon>
        <taxon>Vertebrata</taxon>
        <taxon>Chondrichthyes</taxon>
        <taxon>Elasmobranchii</taxon>
        <taxon>Galeomorphii</taxon>
        <taxon>Galeoidea</taxon>
        <taxon>Orectolobiformes</taxon>
        <taxon>Hemiscylliidae</taxon>
        <taxon>Chiloscyllium</taxon>
    </lineage>
</organism>
<dbReference type="AlphaFoldDB" id="A0A401RH71"/>
<reference evidence="2 3" key="1">
    <citation type="journal article" date="2018" name="Nat. Ecol. Evol.">
        <title>Shark genomes provide insights into elasmobranch evolution and the origin of vertebrates.</title>
        <authorList>
            <person name="Hara Y"/>
            <person name="Yamaguchi K"/>
            <person name="Onimaru K"/>
            <person name="Kadota M"/>
            <person name="Koyanagi M"/>
            <person name="Keeley SD"/>
            <person name="Tatsumi K"/>
            <person name="Tanaka K"/>
            <person name="Motone F"/>
            <person name="Kageyama Y"/>
            <person name="Nozu R"/>
            <person name="Adachi N"/>
            <person name="Nishimura O"/>
            <person name="Nakagawa R"/>
            <person name="Tanegashima C"/>
            <person name="Kiyatake I"/>
            <person name="Matsumoto R"/>
            <person name="Murakumo K"/>
            <person name="Nishida K"/>
            <person name="Terakita A"/>
            <person name="Kuratani S"/>
            <person name="Sato K"/>
            <person name="Hyodo S Kuraku.S."/>
        </authorList>
    </citation>
    <scope>NUCLEOTIDE SEQUENCE [LARGE SCALE GENOMIC DNA]</scope>
</reference>
<proteinExistence type="predicted"/>
<evidence type="ECO:0000313" key="2">
    <source>
        <dbReference type="EMBL" id="GCC17508.1"/>
    </source>
</evidence>
<dbReference type="Proteomes" id="UP000287033">
    <property type="component" value="Unassembled WGS sequence"/>
</dbReference>
<evidence type="ECO:0000313" key="3">
    <source>
        <dbReference type="Proteomes" id="UP000287033"/>
    </source>
</evidence>
<accession>A0A401RH71</accession>
<feature type="compositionally biased region" description="Polar residues" evidence="1">
    <location>
        <begin position="100"/>
        <end position="122"/>
    </location>
</feature>
<evidence type="ECO:0000256" key="1">
    <source>
        <dbReference type="SAM" id="MobiDB-lite"/>
    </source>
</evidence>
<dbReference type="OrthoDB" id="10071580at2759"/>
<comment type="caution">
    <text evidence="2">The sequence shown here is derived from an EMBL/GenBank/DDBJ whole genome shotgun (WGS) entry which is preliminary data.</text>
</comment>
<keyword evidence="3" id="KW-1185">Reference proteome</keyword>
<name>A0A401RH71_CHIPU</name>